<proteinExistence type="predicted"/>
<evidence type="ECO:0000313" key="3">
    <source>
        <dbReference type="Proteomes" id="UP001575105"/>
    </source>
</evidence>
<dbReference type="Gene3D" id="3.40.50.1820">
    <property type="entry name" value="alpha/beta hydrolase"/>
    <property type="match status" value="1"/>
</dbReference>
<dbReference type="Pfam" id="PF05448">
    <property type="entry name" value="AXE1"/>
    <property type="match status" value="1"/>
</dbReference>
<protein>
    <submittedName>
        <fullName evidence="2">Alpha/beta hydrolase family protein</fullName>
        <ecNumber evidence="2">3.4.-.-</ecNumber>
    </submittedName>
</protein>
<dbReference type="EC" id="3.4.-.-" evidence="2"/>
<dbReference type="RefSeq" id="WP_425344657.1">
    <property type="nucleotide sequence ID" value="NZ_JBGUBD010000003.1"/>
</dbReference>
<dbReference type="InterPro" id="IPR029058">
    <property type="entry name" value="AB_hydrolase_fold"/>
</dbReference>
<reference evidence="2 3" key="1">
    <citation type="submission" date="2024-08" db="EMBL/GenBank/DDBJ databases">
        <title>Whole-genome sequencing of halo(alkali)philic microorganisms from hypersaline lakes.</title>
        <authorList>
            <person name="Sorokin D.Y."/>
            <person name="Merkel A.Y."/>
            <person name="Messina E."/>
            <person name="Yakimov M."/>
        </authorList>
    </citation>
    <scope>NUCLEOTIDE SEQUENCE [LARGE SCALE GENOMIC DNA]</scope>
    <source>
        <strain evidence="2 3">AB-hyl4</strain>
    </source>
</reference>
<keyword evidence="3" id="KW-1185">Reference proteome</keyword>
<organism evidence="2 3">
    <name type="scientific">Natronomicrosphaera hydrolytica</name>
    <dbReference type="NCBI Taxonomy" id="3242702"/>
    <lineage>
        <taxon>Bacteria</taxon>
        <taxon>Pseudomonadati</taxon>
        <taxon>Planctomycetota</taxon>
        <taxon>Phycisphaerae</taxon>
        <taxon>Phycisphaerales</taxon>
        <taxon>Phycisphaeraceae</taxon>
        <taxon>Natronomicrosphaera</taxon>
    </lineage>
</organism>
<dbReference type="PANTHER" id="PTHR22946">
    <property type="entry name" value="DIENELACTONE HYDROLASE DOMAIN-CONTAINING PROTEIN-RELATED"/>
    <property type="match status" value="1"/>
</dbReference>
<feature type="domain" description="Acetyl xylan esterase" evidence="1">
    <location>
        <begin position="195"/>
        <end position="268"/>
    </location>
</feature>
<keyword evidence="2" id="KW-0378">Hydrolase</keyword>
<dbReference type="InterPro" id="IPR050261">
    <property type="entry name" value="FrsA_esterase"/>
</dbReference>
<dbReference type="SUPFAM" id="SSF53474">
    <property type="entry name" value="alpha/beta-Hydrolases"/>
    <property type="match status" value="1"/>
</dbReference>
<dbReference type="GO" id="GO:0016787">
    <property type="term" value="F:hydrolase activity"/>
    <property type="evidence" value="ECO:0007669"/>
    <property type="project" value="UniProtKB-KW"/>
</dbReference>
<gene>
    <name evidence="2" type="ORF">ACERK3_05415</name>
</gene>
<dbReference type="EMBL" id="JBGUBD010000003">
    <property type="protein sequence ID" value="MFA9477731.1"/>
    <property type="molecule type" value="Genomic_DNA"/>
</dbReference>
<comment type="caution">
    <text evidence="2">The sequence shown here is derived from an EMBL/GenBank/DDBJ whole genome shotgun (WGS) entry which is preliminary data.</text>
</comment>
<dbReference type="Proteomes" id="UP001575105">
    <property type="component" value="Unassembled WGS sequence"/>
</dbReference>
<evidence type="ECO:0000313" key="2">
    <source>
        <dbReference type="EMBL" id="MFA9477731.1"/>
    </source>
</evidence>
<sequence>MTSTIPPRRIASKTKLALSPSRVHQRLMAETSPALAYDGGHVRQWQQRLRRKLRQRLGYDKMPREKCPLNVRSLWKKEHELGTIEKIVFTSEPDADVPAYLCLPHGHEPPHPVFICLQGHSTGMHNSIAVAIDDEDKTIEIAGDRDFGLGCLRRGIAALCIEQRSFGERKELEQEMVAKHGCHDAVMHAMMLGRTLAAERVYDVERGIDLLADRDDMDMSRLGVMGNSGGGTITTFAAALLPRVKLAMPSCSFCTFRDSIMSIYHCSDNYIPGLLQDAEMADVLGLFAPKPLVIVNGKTDEIFPITPARRAFADLKAIYRAADAEANVRHVVGPEGHRFYADLAWKAMLPYLR</sequence>
<dbReference type="InterPro" id="IPR008391">
    <property type="entry name" value="AXE1_dom"/>
</dbReference>
<evidence type="ECO:0000259" key="1">
    <source>
        <dbReference type="Pfam" id="PF05448"/>
    </source>
</evidence>
<accession>A0ABV4U4S0</accession>
<name>A0ABV4U4S0_9BACT</name>